<organism evidence="1">
    <name type="scientific">viral metagenome</name>
    <dbReference type="NCBI Taxonomy" id="1070528"/>
    <lineage>
        <taxon>unclassified sequences</taxon>
        <taxon>metagenomes</taxon>
        <taxon>organismal metagenomes</taxon>
    </lineage>
</organism>
<accession>A0A6C0C8T8</accession>
<name>A0A6C0C8T8_9ZZZZ</name>
<dbReference type="EMBL" id="MN739365">
    <property type="protein sequence ID" value="QHT01156.1"/>
    <property type="molecule type" value="Genomic_DNA"/>
</dbReference>
<reference evidence="1" key="1">
    <citation type="journal article" date="2020" name="Nature">
        <title>Giant virus diversity and host interactions through global metagenomics.</title>
        <authorList>
            <person name="Schulz F."/>
            <person name="Roux S."/>
            <person name="Paez-Espino D."/>
            <person name="Jungbluth S."/>
            <person name="Walsh D.A."/>
            <person name="Denef V.J."/>
            <person name="McMahon K.D."/>
            <person name="Konstantinidis K.T."/>
            <person name="Eloe-Fadrosh E.A."/>
            <person name="Kyrpides N.C."/>
            <person name="Woyke T."/>
        </authorList>
    </citation>
    <scope>NUCLEOTIDE SEQUENCE</scope>
    <source>
        <strain evidence="1">GVMAG-M-3300020192-26</strain>
    </source>
</reference>
<proteinExistence type="predicted"/>
<sequence length="67" mass="7744">MRRDCVAGDLNAQIFVCSMLLARNCVASPRDLNTQILVYLKLLARDCIVWRFVHSMLLARDYICLEI</sequence>
<protein>
    <submittedName>
        <fullName evidence="1">Uncharacterized protein</fullName>
    </submittedName>
</protein>
<dbReference type="AlphaFoldDB" id="A0A6C0C8T8"/>
<evidence type="ECO:0000313" key="1">
    <source>
        <dbReference type="EMBL" id="QHT01156.1"/>
    </source>
</evidence>